<dbReference type="EMBL" id="JH597987">
    <property type="status" value="NOT_ANNOTATED_CDS"/>
    <property type="molecule type" value="Genomic_DNA"/>
</dbReference>
<dbReference type="InParanoid" id="M4BVX3"/>
<dbReference type="AlphaFoldDB" id="M4BVX3"/>
<reference evidence="1" key="2">
    <citation type="submission" date="2015-06" db="UniProtKB">
        <authorList>
            <consortium name="EnsemblProtists"/>
        </authorList>
    </citation>
    <scope>IDENTIFICATION</scope>
    <source>
        <strain evidence="1">Emoy2</strain>
    </source>
</reference>
<reference evidence="2" key="1">
    <citation type="journal article" date="2010" name="Science">
        <title>Signatures of adaptation to obligate biotrophy in the Hyaloperonospora arabidopsidis genome.</title>
        <authorList>
            <person name="Baxter L."/>
            <person name="Tripathy S."/>
            <person name="Ishaque N."/>
            <person name="Boot N."/>
            <person name="Cabral A."/>
            <person name="Kemen E."/>
            <person name="Thines M."/>
            <person name="Ah-Fong A."/>
            <person name="Anderson R."/>
            <person name="Badejoko W."/>
            <person name="Bittner-Eddy P."/>
            <person name="Boore J.L."/>
            <person name="Chibucos M.C."/>
            <person name="Coates M."/>
            <person name="Dehal P."/>
            <person name="Delehaunty K."/>
            <person name="Dong S."/>
            <person name="Downton P."/>
            <person name="Dumas B."/>
            <person name="Fabro G."/>
            <person name="Fronick C."/>
            <person name="Fuerstenberg S.I."/>
            <person name="Fulton L."/>
            <person name="Gaulin E."/>
            <person name="Govers F."/>
            <person name="Hughes L."/>
            <person name="Humphray S."/>
            <person name="Jiang R.H."/>
            <person name="Judelson H."/>
            <person name="Kamoun S."/>
            <person name="Kyung K."/>
            <person name="Meijer H."/>
            <person name="Minx P."/>
            <person name="Morris P."/>
            <person name="Nelson J."/>
            <person name="Phuntumart V."/>
            <person name="Qutob D."/>
            <person name="Rehmany A."/>
            <person name="Rougon-Cardoso A."/>
            <person name="Ryden P."/>
            <person name="Torto-Alalibo T."/>
            <person name="Studholme D."/>
            <person name="Wang Y."/>
            <person name="Win J."/>
            <person name="Wood J."/>
            <person name="Clifton S.W."/>
            <person name="Rogers J."/>
            <person name="Van den Ackerveken G."/>
            <person name="Jones J.D."/>
            <person name="McDowell J.M."/>
            <person name="Beynon J."/>
            <person name="Tyler B.M."/>
        </authorList>
    </citation>
    <scope>NUCLEOTIDE SEQUENCE [LARGE SCALE GENOMIC DNA]</scope>
    <source>
        <strain evidence="2">Emoy2</strain>
    </source>
</reference>
<name>M4BVX3_HYAAE</name>
<proteinExistence type="predicted"/>
<sequence length="74" mass="7910">MMRPALVPARGIAITDCSCSSVLHNHVETLCCPQVISEHNQPLACFLLTSLLCDRGREGAASGAAGSHHLTKRR</sequence>
<organism evidence="1 2">
    <name type="scientific">Hyaloperonospora arabidopsidis (strain Emoy2)</name>
    <name type="common">Downy mildew agent</name>
    <name type="synonym">Peronospora arabidopsidis</name>
    <dbReference type="NCBI Taxonomy" id="559515"/>
    <lineage>
        <taxon>Eukaryota</taxon>
        <taxon>Sar</taxon>
        <taxon>Stramenopiles</taxon>
        <taxon>Oomycota</taxon>
        <taxon>Peronosporomycetes</taxon>
        <taxon>Peronosporales</taxon>
        <taxon>Peronosporaceae</taxon>
        <taxon>Hyaloperonospora</taxon>
    </lineage>
</organism>
<evidence type="ECO:0000313" key="1">
    <source>
        <dbReference type="EnsemblProtists" id="HpaP810667"/>
    </source>
</evidence>
<accession>M4BVX3</accession>
<dbReference type="EnsemblProtists" id="HpaT810667">
    <property type="protein sequence ID" value="HpaP810667"/>
    <property type="gene ID" value="HpaG810667"/>
</dbReference>
<dbReference type="Proteomes" id="UP000011713">
    <property type="component" value="Unassembled WGS sequence"/>
</dbReference>
<keyword evidence="2" id="KW-1185">Reference proteome</keyword>
<dbReference type="HOGENOM" id="CLU_2693039_0_0_1"/>
<dbReference type="VEuPathDB" id="FungiDB:HpaG810667"/>
<evidence type="ECO:0000313" key="2">
    <source>
        <dbReference type="Proteomes" id="UP000011713"/>
    </source>
</evidence>
<protein>
    <submittedName>
        <fullName evidence="1">Uncharacterized protein</fullName>
    </submittedName>
</protein>